<dbReference type="InterPro" id="IPR041413">
    <property type="entry name" value="MLTR_LBD"/>
</dbReference>
<dbReference type="Proteomes" id="UP001500305">
    <property type="component" value="Unassembled WGS sequence"/>
</dbReference>
<dbReference type="InterPro" id="IPR001387">
    <property type="entry name" value="Cro/C1-type_HTH"/>
</dbReference>
<comment type="caution">
    <text evidence="3">The sequence shown here is derived from an EMBL/GenBank/DDBJ whole genome shotgun (WGS) entry which is preliminary data.</text>
</comment>
<sequence length="290" mass="32243">MTRANELGNFLRARRDLVSPERAGLVSHTSRRVKGLRREEVALLAGVSTDYYTRLEQGRERNPSEQVLGTVARALQLDDDGAAHLFRLAQPAPRTAAGPVATVGPELRRLMDHFLDLPAVIVGPALDILAANHAARQLYSGFARTDNQLRMLFLDPAGRRFYRDWDRAARSMVSNLRAQAAPFPDDPRIAQVIGELSLRSPAFADLWARYDVRPCTSDDKPLWHPRVGEMYLHYESFTVTSAPGQRLLVYSAEPGTPSADALVLLRTLADDPRPSRPTRTVSNTKGKLQV</sequence>
<evidence type="ECO:0000256" key="1">
    <source>
        <dbReference type="SAM" id="MobiDB-lite"/>
    </source>
</evidence>
<name>A0ABP5QB73_9ACTN</name>
<feature type="region of interest" description="Disordered" evidence="1">
    <location>
        <begin position="270"/>
        <end position="290"/>
    </location>
</feature>
<dbReference type="RefSeq" id="WP_344634491.1">
    <property type="nucleotide sequence ID" value="NZ_BAAATR010000002.1"/>
</dbReference>
<proteinExistence type="predicted"/>
<protein>
    <submittedName>
        <fullName evidence="3">Helix-turn-helix transcriptional regulator</fullName>
    </submittedName>
</protein>
<evidence type="ECO:0000313" key="3">
    <source>
        <dbReference type="EMBL" id="GAA2228262.1"/>
    </source>
</evidence>
<dbReference type="PANTHER" id="PTHR35010">
    <property type="entry name" value="BLL4672 PROTEIN-RELATED"/>
    <property type="match status" value="1"/>
</dbReference>
<dbReference type="InterPro" id="IPR010982">
    <property type="entry name" value="Lambda_DNA-bd_dom_sf"/>
</dbReference>
<dbReference type="SMART" id="SM00530">
    <property type="entry name" value="HTH_XRE"/>
    <property type="match status" value="1"/>
</dbReference>
<dbReference type="PROSITE" id="PS50943">
    <property type="entry name" value="HTH_CROC1"/>
    <property type="match status" value="1"/>
</dbReference>
<keyword evidence="4" id="KW-1185">Reference proteome</keyword>
<dbReference type="Gene3D" id="1.10.260.40">
    <property type="entry name" value="lambda repressor-like DNA-binding domains"/>
    <property type="match status" value="1"/>
</dbReference>
<dbReference type="SUPFAM" id="SSF47413">
    <property type="entry name" value="lambda repressor-like DNA-binding domains"/>
    <property type="match status" value="1"/>
</dbReference>
<organism evidence="3 4">
    <name type="scientific">Kitasatospora cystarginea</name>
    <dbReference type="NCBI Taxonomy" id="58350"/>
    <lineage>
        <taxon>Bacteria</taxon>
        <taxon>Bacillati</taxon>
        <taxon>Actinomycetota</taxon>
        <taxon>Actinomycetes</taxon>
        <taxon>Kitasatosporales</taxon>
        <taxon>Streptomycetaceae</taxon>
        <taxon>Kitasatospora</taxon>
    </lineage>
</organism>
<gene>
    <name evidence="3" type="ORF">GCM10010430_04840</name>
</gene>
<dbReference type="Pfam" id="PF13560">
    <property type="entry name" value="HTH_31"/>
    <property type="match status" value="1"/>
</dbReference>
<feature type="compositionally biased region" description="Polar residues" evidence="1">
    <location>
        <begin position="277"/>
        <end position="290"/>
    </location>
</feature>
<dbReference type="Pfam" id="PF17765">
    <property type="entry name" value="MLTR_LBD"/>
    <property type="match status" value="1"/>
</dbReference>
<evidence type="ECO:0000259" key="2">
    <source>
        <dbReference type="PROSITE" id="PS50943"/>
    </source>
</evidence>
<dbReference type="EMBL" id="BAAATR010000002">
    <property type="protein sequence ID" value="GAA2228262.1"/>
    <property type="molecule type" value="Genomic_DNA"/>
</dbReference>
<dbReference type="Gene3D" id="3.30.450.180">
    <property type="match status" value="1"/>
</dbReference>
<dbReference type="PANTHER" id="PTHR35010:SF2">
    <property type="entry name" value="BLL4672 PROTEIN"/>
    <property type="match status" value="1"/>
</dbReference>
<evidence type="ECO:0000313" key="4">
    <source>
        <dbReference type="Proteomes" id="UP001500305"/>
    </source>
</evidence>
<accession>A0ABP5QB73</accession>
<feature type="domain" description="HTH cro/C1-type" evidence="2">
    <location>
        <begin position="31"/>
        <end position="82"/>
    </location>
</feature>
<dbReference type="CDD" id="cd00093">
    <property type="entry name" value="HTH_XRE"/>
    <property type="match status" value="1"/>
</dbReference>
<reference evidence="4" key="1">
    <citation type="journal article" date="2019" name="Int. J. Syst. Evol. Microbiol.">
        <title>The Global Catalogue of Microorganisms (GCM) 10K type strain sequencing project: providing services to taxonomists for standard genome sequencing and annotation.</title>
        <authorList>
            <consortium name="The Broad Institute Genomics Platform"/>
            <consortium name="The Broad Institute Genome Sequencing Center for Infectious Disease"/>
            <person name="Wu L."/>
            <person name="Ma J."/>
        </authorList>
    </citation>
    <scope>NUCLEOTIDE SEQUENCE [LARGE SCALE GENOMIC DNA]</scope>
    <source>
        <strain evidence="4">JCM 7356</strain>
    </source>
</reference>